<dbReference type="PANTHER" id="PTHR40535">
    <property type="entry name" value="CHROMOSOME UNDETERMINED SCAFFOLD_9, WHOLE GENOME SHOTGUN SEQUENCE"/>
    <property type="match status" value="1"/>
</dbReference>
<feature type="compositionally biased region" description="Basic and acidic residues" evidence="1">
    <location>
        <begin position="432"/>
        <end position="443"/>
    </location>
</feature>
<name>A0A7S3P4D0_9STRA</name>
<feature type="region of interest" description="Disordered" evidence="1">
    <location>
        <begin position="428"/>
        <end position="450"/>
    </location>
</feature>
<dbReference type="EMBL" id="HBIM01002717">
    <property type="protein sequence ID" value="CAE0404221.1"/>
    <property type="molecule type" value="Transcribed_RNA"/>
</dbReference>
<proteinExistence type="predicted"/>
<dbReference type="PANTHER" id="PTHR40535:SF1">
    <property type="entry name" value="CHROMOSOME UNDETERMINED SCAFFOLD_9, WHOLE GENOME SHOTGUN SEQUENCE"/>
    <property type="match status" value="1"/>
</dbReference>
<keyword evidence="2" id="KW-1133">Transmembrane helix</keyword>
<feature type="transmembrane region" description="Helical" evidence="2">
    <location>
        <begin position="304"/>
        <end position="324"/>
    </location>
</feature>
<reference evidence="4" key="1">
    <citation type="submission" date="2021-01" db="EMBL/GenBank/DDBJ databases">
        <authorList>
            <person name="Corre E."/>
            <person name="Pelletier E."/>
            <person name="Niang G."/>
            <person name="Scheremetjew M."/>
            <person name="Finn R."/>
            <person name="Kale V."/>
            <person name="Holt S."/>
            <person name="Cochrane G."/>
            <person name="Meng A."/>
            <person name="Brown T."/>
            <person name="Cohen L."/>
        </authorList>
    </citation>
    <scope>NUCLEOTIDE SEQUENCE</scope>
    <source>
        <strain evidence="4">CCMP127</strain>
    </source>
</reference>
<accession>A0A7S3P4D0</accession>
<feature type="transmembrane region" description="Helical" evidence="2">
    <location>
        <begin position="110"/>
        <end position="129"/>
    </location>
</feature>
<keyword evidence="2" id="KW-0472">Membrane</keyword>
<keyword evidence="3" id="KW-0732">Signal</keyword>
<gene>
    <name evidence="4" type="ORF">ACOF00016_LOCUS2377</name>
</gene>
<evidence type="ECO:0000256" key="1">
    <source>
        <dbReference type="SAM" id="MobiDB-lite"/>
    </source>
</evidence>
<feature type="chain" id="PRO_5030883910" evidence="3">
    <location>
        <begin position="23"/>
        <end position="723"/>
    </location>
</feature>
<evidence type="ECO:0000313" key="4">
    <source>
        <dbReference type="EMBL" id="CAE0404221.1"/>
    </source>
</evidence>
<dbReference type="AlphaFoldDB" id="A0A7S3P4D0"/>
<feature type="transmembrane region" description="Helical" evidence="2">
    <location>
        <begin position="258"/>
        <end position="284"/>
    </location>
</feature>
<feature type="transmembrane region" description="Helical" evidence="2">
    <location>
        <begin position="478"/>
        <end position="500"/>
    </location>
</feature>
<evidence type="ECO:0000256" key="3">
    <source>
        <dbReference type="SAM" id="SignalP"/>
    </source>
</evidence>
<keyword evidence="2" id="KW-0812">Transmembrane</keyword>
<evidence type="ECO:0000256" key="2">
    <source>
        <dbReference type="SAM" id="Phobius"/>
    </source>
</evidence>
<feature type="signal peptide" evidence="3">
    <location>
        <begin position="1"/>
        <end position="22"/>
    </location>
</feature>
<sequence length="723" mass="80117">MVGGLAFWPVLWFACVVGTTKAEEDDANAQTNNDDESGWLQTAAFSPGIMMIFTAHVASIGATVGEYRRLVALADNNDGTNTVATTVWNATPTARAQARATIRQGALQALLAYTVLLFTSSCIVTLLARPLDQRMVYLIQGWSRLVAAAVLALLSVRVAQWLDLYPSSFHLADYHERKRRERMGTTVVELRHAVRWSVAKKLLRPYCVLLVLLQQGADLNETGRITIPVSILAGVATGVAIDFAMYKCRRFKSARLRFCLSITLVVFLSFLSVSVLAEGAYFIASVWDDSKKAQEDLDNSLWPLWAFGMGAIAMPLVHLLVWMWSKFTSANIARDMVLITPHKQRMAMSMFFSDRKLAEIQKAVGTANDDNKPKSQEIDKMEDIVEESQDERYAKNAQSTVNACNQEESILDDPENVPGEKNLECEAEEISSDNKESNKHTEETSVSASHPPTMRELFMKWECCGCVRGNDKSNGRKAYSCVAWTTHVFVCFACLFVVVVNIGSSRQQEAVREKLPNVFELIYRYIDDGPVCAFDDRGAASNITTFPDHDSAHAAGFLILHCGACAACSDWENLELEYTTREFLALESRKCAQKSLFGGGKSDLIECLESDRIGFQGECAVCWAEDILCTKKFCAFIAIQSFLINTLANFEVGSDTITSAACEEAHCEAVRPMVLFALDCIRLMLSSLIAVSFFARVYVYSIGQPGRLCCVLRCHTTANGCDK</sequence>
<feature type="transmembrane region" description="Helical" evidence="2">
    <location>
        <begin position="225"/>
        <end position="246"/>
    </location>
</feature>
<organism evidence="4">
    <name type="scientific">Amphora coffeiformis</name>
    <dbReference type="NCBI Taxonomy" id="265554"/>
    <lineage>
        <taxon>Eukaryota</taxon>
        <taxon>Sar</taxon>
        <taxon>Stramenopiles</taxon>
        <taxon>Ochrophyta</taxon>
        <taxon>Bacillariophyta</taxon>
        <taxon>Bacillariophyceae</taxon>
        <taxon>Bacillariophycidae</taxon>
        <taxon>Thalassiophysales</taxon>
        <taxon>Catenulaceae</taxon>
        <taxon>Amphora</taxon>
    </lineage>
</organism>
<protein>
    <submittedName>
        <fullName evidence="4">Uncharacterized protein</fullName>
    </submittedName>
</protein>